<dbReference type="Pfam" id="PF13384">
    <property type="entry name" value="HTH_23"/>
    <property type="match status" value="1"/>
</dbReference>
<dbReference type="AlphaFoldDB" id="A0AAU6Q3Q0"/>
<proteinExistence type="predicted"/>
<name>A0AAU6Q3Q0_9DEIO</name>
<reference evidence="1" key="1">
    <citation type="submission" date="2024-03" db="EMBL/GenBank/DDBJ databases">
        <title>Deinococcus weizhi sp. nov., isolated from human skin.</title>
        <authorList>
            <person name="Wei Z."/>
            <person name="Tian F."/>
            <person name="Yang C."/>
            <person name="Xin L.T."/>
            <person name="Wen Z.J."/>
            <person name="Lan K.C."/>
            <person name="Yu L."/>
            <person name="Zhe W."/>
            <person name="Dan F.D."/>
            <person name="Jun W."/>
            <person name="Rui Z."/>
            <person name="Yong X.J."/>
            <person name="Ting Y."/>
            <person name="Wei X."/>
            <person name="Xu Z.G."/>
            <person name="Xin Z."/>
            <person name="Dong F.G."/>
            <person name="Ni X.M."/>
            <person name="Zheng M.G."/>
            <person name="Chun Y."/>
            <person name="Qian W.X."/>
        </authorList>
    </citation>
    <scope>NUCLEOTIDE SEQUENCE</scope>
    <source>
        <strain evidence="1">VB142</strain>
    </source>
</reference>
<sequence length="169" mass="19292">MKKFYKTVAFKHEAEDFWAIYKVSTCAVERRRAQFFAFLAEGKSETETLELTRYSVSGARQIIERYNCLGLSGLKDARHENQGAPPVLTAEEQQQFAAALQQDFDQGVVWDGNRAQSWVKEVLGKEIYLGRGYERMRQAGFRAYPESLGASGAIFLQMMRQATSWTNPM</sequence>
<dbReference type="RefSeq" id="WP_339096338.1">
    <property type="nucleotide sequence ID" value="NZ_CP149782.1"/>
</dbReference>
<organism evidence="1">
    <name type="scientific">Deinococcus sp. VB142</name>
    <dbReference type="NCBI Taxonomy" id="3112952"/>
    <lineage>
        <taxon>Bacteria</taxon>
        <taxon>Thermotogati</taxon>
        <taxon>Deinococcota</taxon>
        <taxon>Deinococci</taxon>
        <taxon>Deinococcales</taxon>
        <taxon>Deinococcaceae</taxon>
        <taxon>Deinococcus</taxon>
    </lineage>
</organism>
<dbReference type="EMBL" id="CP149782">
    <property type="protein sequence ID" value="WYF45162.1"/>
    <property type="molecule type" value="Genomic_DNA"/>
</dbReference>
<gene>
    <name evidence="1" type="ORF">WDJ50_03305</name>
</gene>
<evidence type="ECO:0000313" key="1">
    <source>
        <dbReference type="EMBL" id="WYF45162.1"/>
    </source>
</evidence>
<accession>A0AAU6Q3Q0</accession>
<dbReference type="InterPro" id="IPR009057">
    <property type="entry name" value="Homeodomain-like_sf"/>
</dbReference>
<protein>
    <submittedName>
        <fullName evidence="1">Helix-turn-helix domain-containing protein</fullName>
    </submittedName>
</protein>
<dbReference type="SUPFAM" id="SSF46689">
    <property type="entry name" value="Homeodomain-like"/>
    <property type="match status" value="1"/>
</dbReference>